<accession>Q3AEP5</accession>
<dbReference type="AlphaFoldDB" id="Q3AEP5"/>
<proteinExistence type="predicted"/>
<evidence type="ECO:0000313" key="2">
    <source>
        <dbReference type="Proteomes" id="UP000002706"/>
    </source>
</evidence>
<keyword evidence="2" id="KW-1185">Reference proteome</keyword>
<name>Q3AEP5_CARHZ</name>
<dbReference type="EMBL" id="CP000141">
    <property type="protein sequence ID" value="ABB13658.1"/>
    <property type="molecule type" value="Genomic_DNA"/>
</dbReference>
<dbReference type="HOGENOM" id="CLU_2394376_0_0_9"/>
<dbReference type="KEGG" id="chy:CHY_0531"/>
<dbReference type="Proteomes" id="UP000002706">
    <property type="component" value="Chromosome"/>
</dbReference>
<sequence length="93" mass="10601">MEEEETTLIWKKIKEKLSLEEEPGFVNPLGKNIILLKRGMGIGGRFSFFLAEDLLVLVREGEDNLLDGTTISSFRGPLLTNLIFDHIISYEFN</sequence>
<organism evidence="1 2">
    <name type="scientific">Carboxydothermus hydrogenoformans (strain ATCC BAA-161 / DSM 6008 / Z-2901)</name>
    <dbReference type="NCBI Taxonomy" id="246194"/>
    <lineage>
        <taxon>Bacteria</taxon>
        <taxon>Bacillati</taxon>
        <taxon>Bacillota</taxon>
        <taxon>Clostridia</taxon>
        <taxon>Thermoanaerobacterales</taxon>
        <taxon>Thermoanaerobacteraceae</taxon>
        <taxon>Carboxydothermus</taxon>
    </lineage>
</organism>
<dbReference type="STRING" id="246194.CHY_0531"/>
<evidence type="ECO:0000313" key="1">
    <source>
        <dbReference type="EMBL" id="ABB13658.1"/>
    </source>
</evidence>
<protein>
    <submittedName>
        <fullName evidence="1">Uncharacterized protein</fullName>
    </submittedName>
</protein>
<reference evidence="1 2" key="1">
    <citation type="journal article" date="2005" name="PLoS Genet.">
        <title>Life in hot carbon monoxide: the complete genome sequence of Carboxydothermus hydrogenoformans Z-2901.</title>
        <authorList>
            <person name="Wu M."/>
            <person name="Ren Q."/>
            <person name="Durkin A.S."/>
            <person name="Daugherty S.C."/>
            <person name="Brinkac L.M."/>
            <person name="Dodson R.J."/>
            <person name="Madupu R."/>
            <person name="Sullivan S.A."/>
            <person name="Kolonay J.F."/>
            <person name="Haft D.H."/>
            <person name="Nelson W.C."/>
            <person name="Tallon L.J."/>
            <person name="Jones K.M."/>
            <person name="Ulrich L.E."/>
            <person name="Gonzalez J.M."/>
            <person name="Zhulin I.B."/>
            <person name="Robb F.T."/>
            <person name="Eisen J.A."/>
        </authorList>
    </citation>
    <scope>NUCLEOTIDE SEQUENCE [LARGE SCALE GENOMIC DNA]</scope>
    <source>
        <strain evidence="2">ATCC BAA-161 / DSM 6008 / Z-2901</strain>
    </source>
</reference>
<dbReference type="InParanoid" id="Q3AEP5"/>
<gene>
    <name evidence="1" type="ordered locus">CHY_0531</name>
</gene>